<dbReference type="PANTHER" id="PTHR45586:SF1">
    <property type="entry name" value="LIPOPOLYSACCHARIDE ASSEMBLY PROTEIN B"/>
    <property type="match status" value="1"/>
</dbReference>
<sequence>MISVESPEDIMHVSDEAHAFIQSVKAEWSNDPRDRLDNFIEAIFQHGQQGIDYFTDANYSVSDTFFLRRANCLSLTLMAYALAKEAGFSASLNVVEIPEYWSRKQGYSILNGHINVTITDVHMGKTINSRVVDFDRRMVSQKFDSKIIQLNDVIAMYYNNKAAMAIIEGAHEVGFAYLAKSLEVQPLLDQAWVNLGVLYRMNNKYDAAEESYLRAIHNVPDDLTAKENLAVLYRYQGKFVHAAALEDEVRRQRESNPYYHLILGDEAYDRGKINEAHTHYRRAYRLDRQNHLVLSALSKTAYMRGLLEDAEQYLQRAKNHARQDVDRERYTAKLAVLSGITTLQDDY</sequence>
<dbReference type="EMBL" id="FQWD01000008">
    <property type="protein sequence ID" value="SHH28796.1"/>
    <property type="molecule type" value="Genomic_DNA"/>
</dbReference>
<keyword evidence="2 3" id="KW-0802">TPR repeat</keyword>
<dbReference type="InterPro" id="IPR019734">
    <property type="entry name" value="TPR_rpt"/>
</dbReference>
<dbReference type="Proteomes" id="UP000184520">
    <property type="component" value="Unassembled WGS sequence"/>
</dbReference>
<dbReference type="Pfam" id="PF13432">
    <property type="entry name" value="TPR_16"/>
    <property type="match status" value="1"/>
</dbReference>
<dbReference type="Gene3D" id="1.25.40.10">
    <property type="entry name" value="Tetratricopeptide repeat domain"/>
    <property type="match status" value="1"/>
</dbReference>
<protein>
    <submittedName>
        <fullName evidence="4">Tetratricopeptide repeat-containing protein</fullName>
    </submittedName>
</protein>
<evidence type="ECO:0000256" key="3">
    <source>
        <dbReference type="PROSITE-ProRule" id="PRU00339"/>
    </source>
</evidence>
<evidence type="ECO:0000256" key="1">
    <source>
        <dbReference type="ARBA" id="ARBA00022737"/>
    </source>
</evidence>
<evidence type="ECO:0000256" key="2">
    <source>
        <dbReference type="ARBA" id="ARBA00022803"/>
    </source>
</evidence>
<reference evidence="5" key="1">
    <citation type="submission" date="2016-11" db="EMBL/GenBank/DDBJ databases">
        <authorList>
            <person name="Varghese N."/>
            <person name="Submissions S."/>
        </authorList>
    </citation>
    <scope>NUCLEOTIDE SEQUENCE [LARGE SCALE GENOMIC DNA]</scope>
    <source>
        <strain evidence="5">CGMCC 1.8995</strain>
    </source>
</reference>
<dbReference type="Pfam" id="PF14559">
    <property type="entry name" value="TPR_19"/>
    <property type="match status" value="1"/>
</dbReference>
<dbReference type="PANTHER" id="PTHR45586">
    <property type="entry name" value="TPR REPEAT-CONTAINING PROTEIN PA4667"/>
    <property type="match status" value="1"/>
</dbReference>
<dbReference type="SUPFAM" id="SSF48452">
    <property type="entry name" value="TPR-like"/>
    <property type="match status" value="1"/>
</dbReference>
<dbReference type="SMART" id="SM00028">
    <property type="entry name" value="TPR"/>
    <property type="match status" value="3"/>
</dbReference>
<keyword evidence="1" id="KW-0677">Repeat</keyword>
<evidence type="ECO:0000313" key="5">
    <source>
        <dbReference type="Proteomes" id="UP000184520"/>
    </source>
</evidence>
<feature type="repeat" description="TPR" evidence="3">
    <location>
        <begin position="189"/>
        <end position="222"/>
    </location>
</feature>
<accession>A0A1M5RRD0</accession>
<gene>
    <name evidence="4" type="ORF">SAMN05216361_4204</name>
</gene>
<name>A0A1M5RRD0_9ALTE</name>
<keyword evidence="5" id="KW-1185">Reference proteome</keyword>
<dbReference type="STRING" id="634436.SAMN05216361_4204"/>
<evidence type="ECO:0000313" key="4">
    <source>
        <dbReference type="EMBL" id="SHH28796.1"/>
    </source>
</evidence>
<dbReference type="InterPro" id="IPR011990">
    <property type="entry name" value="TPR-like_helical_dom_sf"/>
</dbReference>
<dbReference type="AlphaFoldDB" id="A0A1M5RRD0"/>
<proteinExistence type="predicted"/>
<dbReference type="InterPro" id="IPR051012">
    <property type="entry name" value="CellSynth/LPSAsmb/PSIAsmb"/>
</dbReference>
<organism evidence="4 5">
    <name type="scientific">Marisediminitalea aggregata</name>
    <dbReference type="NCBI Taxonomy" id="634436"/>
    <lineage>
        <taxon>Bacteria</taxon>
        <taxon>Pseudomonadati</taxon>
        <taxon>Pseudomonadota</taxon>
        <taxon>Gammaproteobacteria</taxon>
        <taxon>Alteromonadales</taxon>
        <taxon>Alteromonadaceae</taxon>
        <taxon>Marisediminitalea</taxon>
    </lineage>
</organism>
<dbReference type="PROSITE" id="PS50005">
    <property type="entry name" value="TPR"/>
    <property type="match status" value="1"/>
</dbReference>